<dbReference type="EMBL" id="GBXM01017503">
    <property type="protein sequence ID" value="JAH91074.1"/>
    <property type="molecule type" value="Transcribed_RNA"/>
</dbReference>
<name>A0A0E9WKZ2_ANGAN</name>
<evidence type="ECO:0000256" key="1">
    <source>
        <dbReference type="SAM" id="MobiDB-lite"/>
    </source>
</evidence>
<evidence type="ECO:0000313" key="2">
    <source>
        <dbReference type="EMBL" id="JAH91074.1"/>
    </source>
</evidence>
<dbReference type="AlphaFoldDB" id="A0A0E9WKZ2"/>
<accession>A0A0E9WKZ2</accession>
<organism evidence="2">
    <name type="scientific">Anguilla anguilla</name>
    <name type="common">European freshwater eel</name>
    <name type="synonym">Muraena anguilla</name>
    <dbReference type="NCBI Taxonomy" id="7936"/>
    <lineage>
        <taxon>Eukaryota</taxon>
        <taxon>Metazoa</taxon>
        <taxon>Chordata</taxon>
        <taxon>Craniata</taxon>
        <taxon>Vertebrata</taxon>
        <taxon>Euteleostomi</taxon>
        <taxon>Actinopterygii</taxon>
        <taxon>Neopterygii</taxon>
        <taxon>Teleostei</taxon>
        <taxon>Anguilliformes</taxon>
        <taxon>Anguillidae</taxon>
        <taxon>Anguilla</taxon>
    </lineage>
</organism>
<feature type="region of interest" description="Disordered" evidence="1">
    <location>
        <begin position="1"/>
        <end position="24"/>
    </location>
</feature>
<sequence length="40" mass="4897">MIPLKKKIHTQTLTRTQTRTHTHTITREKRYLYQTSRKVT</sequence>
<proteinExistence type="predicted"/>
<reference evidence="2" key="1">
    <citation type="submission" date="2014-11" db="EMBL/GenBank/DDBJ databases">
        <authorList>
            <person name="Amaro Gonzalez C."/>
        </authorList>
    </citation>
    <scope>NUCLEOTIDE SEQUENCE</scope>
</reference>
<reference evidence="2" key="2">
    <citation type="journal article" date="2015" name="Fish Shellfish Immunol.">
        <title>Early steps in the European eel (Anguilla anguilla)-Vibrio vulnificus interaction in the gills: Role of the RtxA13 toxin.</title>
        <authorList>
            <person name="Callol A."/>
            <person name="Pajuelo D."/>
            <person name="Ebbesson L."/>
            <person name="Teles M."/>
            <person name="MacKenzie S."/>
            <person name="Amaro C."/>
        </authorList>
    </citation>
    <scope>NUCLEOTIDE SEQUENCE</scope>
</reference>
<protein>
    <submittedName>
        <fullName evidence="2">Uncharacterized protein</fullName>
    </submittedName>
</protein>